<dbReference type="Proteomes" id="UP000823388">
    <property type="component" value="Chromosome 3K"/>
</dbReference>
<comment type="caution">
    <text evidence="1">The sequence shown here is derived from an EMBL/GenBank/DDBJ whole genome shotgun (WGS) entry which is preliminary data.</text>
</comment>
<dbReference type="AlphaFoldDB" id="A0A8T0VAE7"/>
<reference evidence="1" key="1">
    <citation type="submission" date="2020-05" db="EMBL/GenBank/DDBJ databases">
        <title>WGS assembly of Panicum virgatum.</title>
        <authorList>
            <person name="Lovell J.T."/>
            <person name="Jenkins J."/>
            <person name="Shu S."/>
            <person name="Juenger T.E."/>
            <person name="Schmutz J."/>
        </authorList>
    </citation>
    <scope>NUCLEOTIDE SEQUENCE</scope>
    <source>
        <strain evidence="1">AP13</strain>
    </source>
</reference>
<evidence type="ECO:0000313" key="1">
    <source>
        <dbReference type="EMBL" id="KAG2630294.1"/>
    </source>
</evidence>
<gene>
    <name evidence="1" type="ORF">PVAP13_3KG479202</name>
</gene>
<sequence length="75" mass="8439">MPTPLAIPASHVPLLQVLRFQPSDDVRGLYFKGDGHAMPVKVIDQYLHATPFSLSKEKWKCWCICFVPSSSTTLH</sequence>
<keyword evidence="2" id="KW-1185">Reference proteome</keyword>
<organism evidence="1 2">
    <name type="scientific">Panicum virgatum</name>
    <name type="common">Blackwell switchgrass</name>
    <dbReference type="NCBI Taxonomy" id="38727"/>
    <lineage>
        <taxon>Eukaryota</taxon>
        <taxon>Viridiplantae</taxon>
        <taxon>Streptophyta</taxon>
        <taxon>Embryophyta</taxon>
        <taxon>Tracheophyta</taxon>
        <taxon>Spermatophyta</taxon>
        <taxon>Magnoliopsida</taxon>
        <taxon>Liliopsida</taxon>
        <taxon>Poales</taxon>
        <taxon>Poaceae</taxon>
        <taxon>PACMAD clade</taxon>
        <taxon>Panicoideae</taxon>
        <taxon>Panicodae</taxon>
        <taxon>Paniceae</taxon>
        <taxon>Panicinae</taxon>
        <taxon>Panicum</taxon>
        <taxon>Panicum sect. Hiantes</taxon>
    </lineage>
</organism>
<dbReference type="EMBL" id="CM029041">
    <property type="protein sequence ID" value="KAG2630294.1"/>
    <property type="molecule type" value="Genomic_DNA"/>
</dbReference>
<evidence type="ECO:0000313" key="2">
    <source>
        <dbReference type="Proteomes" id="UP000823388"/>
    </source>
</evidence>
<name>A0A8T0VAE7_PANVG</name>
<proteinExistence type="predicted"/>
<protein>
    <submittedName>
        <fullName evidence="1">Uncharacterized protein</fullName>
    </submittedName>
</protein>
<accession>A0A8T0VAE7</accession>